<feature type="compositionally biased region" description="Basic and acidic residues" evidence="2">
    <location>
        <begin position="645"/>
        <end position="656"/>
    </location>
</feature>
<feature type="compositionally biased region" description="Polar residues" evidence="2">
    <location>
        <begin position="1403"/>
        <end position="1429"/>
    </location>
</feature>
<dbReference type="Proteomes" id="UP000694871">
    <property type="component" value="Unplaced"/>
</dbReference>
<feature type="compositionally biased region" description="Basic and acidic residues" evidence="2">
    <location>
        <begin position="2163"/>
        <end position="2176"/>
    </location>
</feature>
<dbReference type="InterPro" id="IPR036859">
    <property type="entry name" value="CAP-Gly_dom_sf"/>
</dbReference>
<feature type="compositionally biased region" description="Basic and acidic residues" evidence="2">
    <location>
        <begin position="338"/>
        <end position="347"/>
    </location>
</feature>
<evidence type="ECO:0000256" key="1">
    <source>
        <dbReference type="SAM" id="Coils"/>
    </source>
</evidence>
<feature type="region of interest" description="Disordered" evidence="2">
    <location>
        <begin position="2254"/>
        <end position="2318"/>
    </location>
</feature>
<feature type="compositionally biased region" description="Polar residues" evidence="2">
    <location>
        <begin position="1162"/>
        <end position="1171"/>
    </location>
</feature>
<evidence type="ECO:0000313" key="4">
    <source>
        <dbReference type="Proteomes" id="UP000694871"/>
    </source>
</evidence>
<dbReference type="SUPFAM" id="SSF74924">
    <property type="entry name" value="Cap-Gly domain"/>
    <property type="match status" value="1"/>
</dbReference>
<feature type="region of interest" description="Disordered" evidence="2">
    <location>
        <begin position="1879"/>
        <end position="1919"/>
    </location>
</feature>
<feature type="compositionally biased region" description="Basic and acidic residues" evidence="2">
    <location>
        <begin position="182"/>
        <end position="195"/>
    </location>
</feature>
<feature type="region of interest" description="Disordered" evidence="2">
    <location>
        <begin position="1153"/>
        <end position="1200"/>
    </location>
</feature>
<feature type="region of interest" description="Disordered" evidence="2">
    <location>
        <begin position="1120"/>
        <end position="1141"/>
    </location>
</feature>
<feature type="region of interest" description="Disordered" evidence="2">
    <location>
        <begin position="2027"/>
        <end position="2060"/>
    </location>
</feature>
<feature type="compositionally biased region" description="Basic residues" evidence="2">
    <location>
        <begin position="1531"/>
        <end position="1540"/>
    </location>
</feature>
<feature type="region of interest" description="Disordered" evidence="2">
    <location>
        <begin position="1366"/>
        <end position="1474"/>
    </location>
</feature>
<feature type="region of interest" description="Disordered" evidence="2">
    <location>
        <begin position="989"/>
        <end position="1008"/>
    </location>
</feature>
<protein>
    <submittedName>
        <fullName evidence="5">LOW QUALITY PROTEIN: centrosome-associated protein 350-like</fullName>
    </submittedName>
</protein>
<evidence type="ECO:0000256" key="2">
    <source>
        <dbReference type="SAM" id="MobiDB-lite"/>
    </source>
</evidence>
<feature type="compositionally biased region" description="Basic and acidic residues" evidence="2">
    <location>
        <begin position="558"/>
        <end position="595"/>
    </location>
</feature>
<feature type="compositionally biased region" description="Basic and acidic residues" evidence="2">
    <location>
        <begin position="1455"/>
        <end position="1474"/>
    </location>
</feature>
<feature type="compositionally biased region" description="Low complexity" evidence="2">
    <location>
        <begin position="1439"/>
        <end position="1450"/>
    </location>
</feature>
<feature type="region of interest" description="Disordered" evidence="2">
    <location>
        <begin position="1510"/>
        <end position="1550"/>
    </location>
</feature>
<feature type="compositionally biased region" description="Basic residues" evidence="2">
    <location>
        <begin position="1381"/>
        <end position="1392"/>
    </location>
</feature>
<feature type="compositionally biased region" description="Polar residues" evidence="2">
    <location>
        <begin position="1120"/>
        <end position="1140"/>
    </location>
</feature>
<feature type="region of interest" description="Disordered" evidence="2">
    <location>
        <begin position="2154"/>
        <end position="2191"/>
    </location>
</feature>
<feature type="compositionally biased region" description="Basic and acidic residues" evidence="2">
    <location>
        <begin position="1695"/>
        <end position="1708"/>
    </location>
</feature>
<evidence type="ECO:0000313" key="5">
    <source>
        <dbReference type="RefSeq" id="XP_015278964.1"/>
    </source>
</evidence>
<feature type="region of interest" description="Disordered" evidence="2">
    <location>
        <begin position="170"/>
        <end position="195"/>
    </location>
</feature>
<feature type="region of interest" description="Disordered" evidence="2">
    <location>
        <begin position="338"/>
        <end position="361"/>
    </location>
</feature>
<dbReference type="InterPro" id="IPR000938">
    <property type="entry name" value="CAP-Gly_domain"/>
</dbReference>
<sequence length="2796" mass="311858">MAFHLNLFSNYIIRPKVQQHKENKLEVAPIRTAVLDYVMDAKKPSASITRKRSKKACRSSSQKMERSPHCPVPATALDNSMKKKSNFECSEASASFRDTKGSPSYKSSCQSEANCLKHKARNKAEGASHMAYEKDEPDLQNRDFKSPSSVDETVVRYLNDRPAIDALQNSDPFLKGVTPTSSKEEKTEGSRDEYAKMSLSITIPDAELKDPQLAESSASSSSTSSTHRLAILKHRQHDAKMEKLKGRIRKQWRFQEDLNSREQFQDYVDHPVIVAATENTVTPKLRKVTATSPSPAYKDFSPSEAKIYTPDEKVRHEEEFLSLSRELCRDLERQLEEEDSVFKDKPAERRKKKKSTGRVRKVQKVTELPGHYSKPGRFSIISTSSWRDGKRLAMKILGPAPKVKKQTSPSIDGSCSDRSIKSAFYMGKTESDSMQDVAIKSRSRNPKRSWSKMRRKNSLRRRDAAVQDNEQSDHHINKDVLSGGIQDIPGDLQVDSVTHTKQETDGENQNSEVPAAFTRSHSPTKKKMDQLAANKEPQVTYKKCHYDTDEVRQYLFKQRQERSKKQSEQKKAQKEATLEREKRLQEPYKKQREALANKPKSASAPELVPKQLQETSSKLFLDQALLEEPQPPLIQDVQPNPGYHPFEDSNKEDKVQGHPASTSSNSDMSLSEPHHSLVRDDWLEPLGIQPDNLGIQLPFPHSSTVFTGGLFSQRLSLDHGVLKKDFDCLLSTRSHSTAIGFLPLSSPPVTSTLQPTGTLDRIEALKAKAASLSSRIESEAKRLAGIGMDYGAVCSPGHNSVQGNQGDGYWVKASSPLVREENDAFSATFQNMSSICASQTIFDNHLPELENPGMGKTISPHAAAAVSLPCKQTFEGIAANLSKKQNSPNAESIVILHEQWLGDHLLSEEDGEQDDHSPLKITETLKEKEFCGAGKTGDEPTEQFQKEAENYLPISAQMRSASGPWEEITKGSPHSVITIFRKSNQLCGQGFEERSRQGSPLQQPSLPVMSPPASIVSYEDDFISSQGSGMGTDKKTAVEPSSIPNLKEELINRKLPYELQVKEFTHHSSGTPSSSSCSSSYPKRIGEKERLKSFTGVSHFSLWEENRMFTESDHALLETKTSVPSNGVSSREQIQNPDSDNTLEELFGHNLMSLPDKIRSPRTASCPQSPRAQKELEPVAEQSRSSSRSQATIFPGPKPNLAFPDMNLGAKRTGTGVVSDSMHFSLAGLQHQILAELHYLSTIEESLQQLSDVKQAPGISLVQQESVSLAQILTDQRKKHEGVLALLKLKADEVALKEAQQKAAQPPAESLQQLVQCQEDAAGALQETTTCKIAAQQMEAALLTTAAAWQIRKLTEIACAQNPDAVTIPANPVPLPLDQKQKRRSTVIKKVKARSDISRKTESVTPSQNKETGDSKQTYSPSFDSCSESSRSKAHDESSSGSSSHQESPSVPFPKETKEVSHHEKSNSSIEKEGLTAVNNSLQTNSIPSIPDERDSTSVATEYSLKFDSMTEDEMEEKSFRSLLPSESHRRISLKKHSHHGYPDQEASSRKMPLSQAKELSLPFSGGQNSFSKFTMEMVRQYMKEEEMRAAHQSSLLQLRKKALKEKTKAELAWLELQEKHLRDKGEDDKMPPIWKRQRGLILKLQQEKAEIKCLQEANKAAQKERQLILKQQEEIQRICQTTTKLQEKLKSAVENKLEPCSEGDAKRTHSPSPLPVDAETCSPSSASSSETHSIMQKLKKMHSRVDKKFLTKREQKLMQRRQHAEELLQWKCRLDTEEAEICQIERHALAAWDKKLLETKANKMAAGDQHDQKETANEEDSSAPPCSRFNNGSSVPEELGNLAVESGPPKVSEVQGQLGSPDHTALMEGMVYVQEIESSASPGKLSPSKSRTSLSKQGSSKQTHRARGQQHLPVKSQEVSCSWSDESLSITQSVNLLLSETSSDQSDIESRIQALKNELRNRKSVVYQLIKEQKKRHKARLKAQEASLVKQLETYDEFIKKTEAELSHNLEAAPTAKLQIKTPSFVTEEPKIKPPPLHRPERTRRWKSLTDSVHCKGSPESLTEHIDAVSLSERSDSSHPKKFIEAEIQTEEHFRALSPVLAPQKAGAESGDSLDGFPSLAVLKDLGDLYKMSHVSQSTFEDATSHDLHISTDRSVVQEEVEPVKSGDSEPDGTHKFSGRPDASGLDTEQKNGLTVLLKMSTDPEMGLAVVCVQDGKEIPKWEESYRDEKCAASGQSSQKLDETLLSEQLAACTETRDPNGFERSSSRKRSSDDGAPNTECYKDDFDTSVSSLGKDSRSHGEKPWHTKTPRSRSASIGSDKEVSDCLCDNVLSVASSVPSERLLILNSPRELMESKERSDVEGESTHLDSSLWASSCKAEEEESPLQDFSIGDRVLVGNVQPGTLRFKGLTDFAEGFWAGVELDKPEGKNNGTYGGIKYFDCRGKHGIFAPPRKISRISEHLGGLVDTKEHSFCPIQLRSIWVASWTRRGKLMPVNNKKVGSTMGTFLLLTASDSAAAESPVFGASGQEELAKSLAGLERSQEFLSVLGDDRDWFDEDFGLSTHELPLKQAEESAVLPKIEPPKVSSRLCEPPLGVPYTAKEVEVLVHEAAEELWKCKELGRDLQAAGFPRDLSDSPKDDIKAISKQIYKQAVFDLTRETFGEIFAEDPNLSQPVWTNPCRITSTYFHRVKDPSNPEEVKSFIATEVLKLLNWKKEPSNRVGWQKMIKCGHKKYYRVNQVLLQELHEEEVQWMNYEEEALYVKMHLADGIFEALIRETIDVLNQIKGKQDRLLPM</sequence>
<feature type="compositionally biased region" description="Polar residues" evidence="2">
    <location>
        <begin position="659"/>
        <end position="669"/>
    </location>
</feature>
<dbReference type="InterPro" id="IPR028750">
    <property type="entry name" value="CEP350/CC187"/>
</dbReference>
<feature type="region of interest" description="Disordered" evidence="2">
    <location>
        <begin position="48"/>
        <end position="73"/>
    </location>
</feature>
<dbReference type="RefSeq" id="XP_015278964.1">
    <property type="nucleotide sequence ID" value="XM_015423478.1"/>
</dbReference>
<proteinExistence type="predicted"/>
<name>A0ABM1KZ27_GEKJA</name>
<evidence type="ECO:0000259" key="3">
    <source>
        <dbReference type="PROSITE" id="PS50245"/>
    </source>
</evidence>
<feature type="coiled-coil region" evidence="1">
    <location>
        <begin position="1645"/>
        <end position="1675"/>
    </location>
</feature>
<reference evidence="5" key="1">
    <citation type="submission" date="2025-08" db="UniProtKB">
        <authorList>
            <consortium name="RefSeq"/>
        </authorList>
    </citation>
    <scope>IDENTIFICATION</scope>
</reference>
<keyword evidence="1" id="KW-0175">Coiled coil</keyword>
<feature type="region of interest" description="Disordered" evidence="2">
    <location>
        <begin position="631"/>
        <end position="673"/>
    </location>
</feature>
<feature type="compositionally biased region" description="Basic and acidic residues" evidence="2">
    <location>
        <begin position="2296"/>
        <end position="2306"/>
    </location>
</feature>
<feature type="domain" description="CAP-Gly" evidence="3">
    <location>
        <begin position="2410"/>
        <end position="2452"/>
    </location>
</feature>
<feature type="region of interest" description="Disordered" evidence="2">
    <location>
        <begin position="558"/>
        <end position="608"/>
    </location>
</feature>
<feature type="region of interest" description="Disordered" evidence="2">
    <location>
        <begin position="1695"/>
        <end position="1736"/>
    </location>
</feature>
<dbReference type="Gene3D" id="2.30.30.190">
    <property type="entry name" value="CAP Gly-rich-like domain"/>
    <property type="match status" value="1"/>
</dbReference>
<feature type="compositionally biased region" description="Basic residues" evidence="2">
    <location>
        <begin position="441"/>
        <end position="459"/>
    </location>
</feature>
<feature type="compositionally biased region" description="Basic and acidic residues" evidence="2">
    <location>
        <begin position="1393"/>
        <end position="1402"/>
    </location>
</feature>
<feature type="region of interest" description="Disordered" evidence="2">
    <location>
        <begin position="121"/>
        <end position="147"/>
    </location>
</feature>
<feature type="region of interest" description="Disordered" evidence="2">
    <location>
        <begin position="1804"/>
        <end position="1862"/>
    </location>
</feature>
<feature type="compositionally biased region" description="Basic residues" evidence="2">
    <location>
        <begin position="348"/>
        <end position="361"/>
    </location>
</feature>
<feature type="compositionally biased region" description="Polar residues" evidence="2">
    <location>
        <begin position="1879"/>
        <end position="1902"/>
    </location>
</feature>
<keyword evidence="4" id="KW-1185">Reference proteome</keyword>
<gene>
    <name evidence="5" type="primary">LOC107120708</name>
</gene>
<feature type="compositionally biased region" description="Basic and acidic residues" evidence="2">
    <location>
        <begin position="460"/>
        <end position="478"/>
    </location>
</feature>
<dbReference type="PROSITE" id="PS50245">
    <property type="entry name" value="CAP_GLY_2"/>
    <property type="match status" value="1"/>
</dbReference>
<organism evidence="4 5">
    <name type="scientific">Gekko japonicus</name>
    <name type="common">Schlegel's Japanese gecko</name>
    <dbReference type="NCBI Taxonomy" id="146911"/>
    <lineage>
        <taxon>Eukaryota</taxon>
        <taxon>Metazoa</taxon>
        <taxon>Chordata</taxon>
        <taxon>Craniata</taxon>
        <taxon>Vertebrata</taxon>
        <taxon>Euteleostomi</taxon>
        <taxon>Lepidosauria</taxon>
        <taxon>Squamata</taxon>
        <taxon>Bifurcata</taxon>
        <taxon>Gekkota</taxon>
        <taxon>Gekkonidae</taxon>
        <taxon>Gekkoninae</taxon>
        <taxon>Gekko</taxon>
    </lineage>
</organism>
<accession>A0ABM1KZ27</accession>
<feature type="compositionally biased region" description="Low complexity" evidence="2">
    <location>
        <begin position="1723"/>
        <end position="1734"/>
    </location>
</feature>
<dbReference type="PANTHER" id="PTHR13958">
    <property type="entry name" value="CENTROSOME-ASSOCIATED PROTEIN 350"/>
    <property type="match status" value="1"/>
</dbReference>
<feature type="region of interest" description="Disordered" evidence="2">
    <location>
        <begin position="427"/>
        <end position="536"/>
    </location>
</feature>
<dbReference type="GeneID" id="107120708"/>
<feature type="compositionally biased region" description="Basic and acidic residues" evidence="2">
    <location>
        <begin position="122"/>
        <end position="145"/>
    </location>
</feature>
<dbReference type="PANTHER" id="PTHR13958:SF3">
    <property type="entry name" value="CAP-GLY DOMAIN-CONTAINING PROTEIN-RELATED"/>
    <property type="match status" value="1"/>
</dbReference>
<dbReference type="Pfam" id="PF01302">
    <property type="entry name" value="CAP_GLY"/>
    <property type="match status" value="1"/>
</dbReference>
<feature type="coiled-coil region" evidence="1">
    <location>
        <begin position="1939"/>
        <end position="1988"/>
    </location>
</feature>
<dbReference type="PROSITE" id="PS00845">
    <property type="entry name" value="CAP_GLY_1"/>
    <property type="match status" value="1"/>
</dbReference>
<dbReference type="SMART" id="SM01052">
    <property type="entry name" value="CAP_GLY"/>
    <property type="match status" value="1"/>
</dbReference>